<comment type="caution">
    <text evidence="1">The sequence shown here is derived from an EMBL/GenBank/DDBJ whole genome shotgun (WGS) entry which is preliminary data.</text>
</comment>
<protein>
    <recommendedName>
        <fullName evidence="3">CHAT domain-containing protein</fullName>
    </recommendedName>
</protein>
<evidence type="ECO:0000313" key="2">
    <source>
        <dbReference type="Proteomes" id="UP001151478"/>
    </source>
</evidence>
<evidence type="ECO:0008006" key="3">
    <source>
        <dbReference type="Google" id="ProtNLM"/>
    </source>
</evidence>
<dbReference type="Proteomes" id="UP001151478">
    <property type="component" value="Unassembled WGS sequence"/>
</dbReference>
<proteinExistence type="predicted"/>
<reference evidence="1" key="1">
    <citation type="submission" date="2023-02" db="EMBL/GenBank/DDBJ databases">
        <title>Polaribacter ponticola sp. nov., isolated from seawater.</title>
        <authorList>
            <person name="Baek J.H."/>
            <person name="Kim J.M."/>
            <person name="Choi D.G."/>
            <person name="Jeon C.O."/>
        </authorList>
    </citation>
    <scope>NUCLEOTIDE SEQUENCE</scope>
    <source>
        <strain evidence="1">MSW5</strain>
    </source>
</reference>
<evidence type="ECO:0000313" key="1">
    <source>
        <dbReference type="EMBL" id="MDD7915412.1"/>
    </source>
</evidence>
<gene>
    <name evidence="1" type="ORF">N5A56_013750</name>
</gene>
<keyword evidence="2" id="KW-1185">Reference proteome</keyword>
<dbReference type="EMBL" id="JAOSLC020000003">
    <property type="protein sequence ID" value="MDD7915412.1"/>
    <property type="molecule type" value="Genomic_DNA"/>
</dbReference>
<name>A0ABT5SBC2_9FLAO</name>
<sequence length="335" mass="39526">MSILFKGVSETDGRLPFFLAQKAQIKAKKQQKDSALLYFYKSIEKIHKGKDSLHSNLDNFTSSKSYNHTKLLIRIGEELTYYYKNDTVLQKKVNKLYLLALQQFENSYLDTNFNPKQNNELRKILKGILKSKKTGFKENHPNKMILNKYEAFKNKLAWKKFYENRYTNSLPELDSLKNRQLELASLLSFAKLNGQIRKQDSINRLIERHDNSKKKLFPQLNLFSNFNFSVEELQQTLTTKDIVLKYILLNDELAVYQISKNSFKVNLLKWTINDQEKLQRFITKTQKHNYNTNLASKFGEFLIPNLDDRISNIIINPDGLLYKLPFEILTKKIRF</sequence>
<accession>A0ABT5SBC2</accession>
<dbReference type="RefSeq" id="WP_274270486.1">
    <property type="nucleotide sequence ID" value="NZ_JAOSLC020000003.1"/>
</dbReference>
<organism evidence="1 2">
    <name type="scientific">Polaribacter ponticola</name>
    <dbReference type="NCBI Taxonomy" id="2978475"/>
    <lineage>
        <taxon>Bacteria</taxon>
        <taxon>Pseudomonadati</taxon>
        <taxon>Bacteroidota</taxon>
        <taxon>Flavobacteriia</taxon>
        <taxon>Flavobacteriales</taxon>
        <taxon>Flavobacteriaceae</taxon>
    </lineage>
</organism>